<feature type="compositionally biased region" description="Basic residues" evidence="2">
    <location>
        <begin position="1"/>
        <end position="10"/>
    </location>
</feature>
<gene>
    <name evidence="3" type="ORF">DHEL01_v211175</name>
</gene>
<sequence>MKRRSAKAAQRRGSTFSLNYEDKSPHTISEASRSRKRKGSVTESLREERRRRRAKQTDPDPDELEEERANPTKVDYNHVRKALILARADASRKADALEQKDAALEELTREVGERDRIIKDKEYLLLKCSEIYDHIRMVEGTGLTPRLIGHGLGGRGHHAGSVPPNARDVSYPEPTESVKNMLVKLRTSIRDFANKYFSGKLQTPSMAQLGIGPAQQYMQATTPGEETYMDYLLSRHRCPMIIEAFIWRFICGAVFNTIPWGGNEEIRHHLSGLQNLLAQFHNSSESDPEKMKAYNLWRKQTTELVLQIHHANTAPADLHLSKVEESYATAISKTIVTVMRSSPAGHKEELGNIIREAIALDMEMSRQLARYTWRFSNKPADKPCHFRLGRENVMTLHSEEKTISKLTGTMKKKARVHLVVAPGLTQRGQDNSPSTSFKDEYWAVPMDVTCVKPKRQENFSSPNGGSEATVQVE</sequence>
<evidence type="ECO:0000256" key="1">
    <source>
        <dbReference type="SAM" id="Coils"/>
    </source>
</evidence>
<dbReference type="EMBL" id="MAVT02001642">
    <property type="protein sequence ID" value="POS70433.1"/>
    <property type="molecule type" value="Genomic_DNA"/>
</dbReference>
<evidence type="ECO:0000313" key="3">
    <source>
        <dbReference type="EMBL" id="POS70433.1"/>
    </source>
</evidence>
<dbReference type="STRING" id="158607.A0A2P5HJK3"/>
<evidence type="ECO:0000256" key="2">
    <source>
        <dbReference type="SAM" id="MobiDB-lite"/>
    </source>
</evidence>
<feature type="compositionally biased region" description="Polar residues" evidence="2">
    <location>
        <begin position="458"/>
        <end position="473"/>
    </location>
</feature>
<dbReference type="Proteomes" id="UP000094444">
    <property type="component" value="Unassembled WGS sequence"/>
</dbReference>
<protein>
    <submittedName>
        <fullName evidence="3">Uncharacterized protein</fullName>
    </submittedName>
</protein>
<dbReference type="InParanoid" id="A0A2P5HJK3"/>
<comment type="caution">
    <text evidence="3">The sequence shown here is derived from an EMBL/GenBank/DDBJ whole genome shotgun (WGS) entry which is preliminary data.</text>
</comment>
<reference evidence="3" key="1">
    <citation type="submission" date="2017-09" db="EMBL/GenBank/DDBJ databases">
        <title>Polyketide synthases of a Diaporthe helianthi virulent isolate.</title>
        <authorList>
            <person name="Baroncelli R."/>
        </authorList>
    </citation>
    <scope>NUCLEOTIDE SEQUENCE [LARGE SCALE GENOMIC DNA]</scope>
    <source>
        <strain evidence="3">7/96</strain>
    </source>
</reference>
<name>A0A2P5HJK3_DIAHE</name>
<proteinExistence type="predicted"/>
<dbReference type="AlphaFoldDB" id="A0A2P5HJK3"/>
<feature type="region of interest" description="Disordered" evidence="2">
    <location>
        <begin position="454"/>
        <end position="473"/>
    </location>
</feature>
<dbReference type="OrthoDB" id="5240649at2759"/>
<keyword evidence="4" id="KW-1185">Reference proteome</keyword>
<feature type="coiled-coil region" evidence="1">
    <location>
        <begin position="80"/>
        <end position="110"/>
    </location>
</feature>
<feature type="region of interest" description="Disordered" evidence="2">
    <location>
        <begin position="1"/>
        <end position="73"/>
    </location>
</feature>
<evidence type="ECO:0000313" key="4">
    <source>
        <dbReference type="Proteomes" id="UP000094444"/>
    </source>
</evidence>
<keyword evidence="1" id="KW-0175">Coiled coil</keyword>
<organism evidence="3 4">
    <name type="scientific">Diaporthe helianthi</name>
    <dbReference type="NCBI Taxonomy" id="158607"/>
    <lineage>
        <taxon>Eukaryota</taxon>
        <taxon>Fungi</taxon>
        <taxon>Dikarya</taxon>
        <taxon>Ascomycota</taxon>
        <taxon>Pezizomycotina</taxon>
        <taxon>Sordariomycetes</taxon>
        <taxon>Sordariomycetidae</taxon>
        <taxon>Diaporthales</taxon>
        <taxon>Diaporthaceae</taxon>
        <taxon>Diaporthe</taxon>
    </lineage>
</organism>
<accession>A0A2P5HJK3</accession>